<keyword evidence="1" id="KW-0732">Signal</keyword>
<sequence>MKLSKHLTLSSVLAVYLISPLSLANVHQVNLVSAEPVELSQINAEQNAQMREALQKELKLSNQLTISLETDTLLAQGNSDEMIDSHSQTAVAE</sequence>
<dbReference type="EMBL" id="FOHK01000009">
    <property type="protein sequence ID" value="SET56576.1"/>
    <property type="molecule type" value="Genomic_DNA"/>
</dbReference>
<dbReference type="AlphaFoldDB" id="A0A1I0FGQ9"/>
<gene>
    <name evidence="2" type="ORF">SAMN05660429_02099</name>
</gene>
<feature type="chain" id="PRO_5011583025" evidence="1">
    <location>
        <begin position="25"/>
        <end position="93"/>
    </location>
</feature>
<accession>A0A1I0FGQ9</accession>
<evidence type="ECO:0000313" key="2">
    <source>
        <dbReference type="EMBL" id="SET56576.1"/>
    </source>
</evidence>
<organism evidence="2 3">
    <name type="scientific">Thalassotalea agarivorans</name>
    <name type="common">Thalassomonas agarivorans</name>
    <dbReference type="NCBI Taxonomy" id="349064"/>
    <lineage>
        <taxon>Bacteria</taxon>
        <taxon>Pseudomonadati</taxon>
        <taxon>Pseudomonadota</taxon>
        <taxon>Gammaproteobacteria</taxon>
        <taxon>Alteromonadales</taxon>
        <taxon>Colwelliaceae</taxon>
        <taxon>Thalassotalea</taxon>
    </lineage>
</organism>
<keyword evidence="3" id="KW-1185">Reference proteome</keyword>
<dbReference type="Proteomes" id="UP000199308">
    <property type="component" value="Unassembled WGS sequence"/>
</dbReference>
<name>A0A1I0FGQ9_THASX</name>
<evidence type="ECO:0000313" key="3">
    <source>
        <dbReference type="Proteomes" id="UP000199308"/>
    </source>
</evidence>
<dbReference type="RefSeq" id="WP_093329944.1">
    <property type="nucleotide sequence ID" value="NZ_AP027363.1"/>
</dbReference>
<reference evidence="2 3" key="1">
    <citation type="submission" date="2016-10" db="EMBL/GenBank/DDBJ databases">
        <authorList>
            <person name="de Groot N.N."/>
        </authorList>
    </citation>
    <scope>NUCLEOTIDE SEQUENCE [LARGE SCALE GENOMIC DNA]</scope>
    <source>
        <strain evidence="2 3">DSM 19706</strain>
    </source>
</reference>
<proteinExistence type="predicted"/>
<feature type="signal peptide" evidence="1">
    <location>
        <begin position="1"/>
        <end position="24"/>
    </location>
</feature>
<protein>
    <submittedName>
        <fullName evidence="2">Uncharacterized protein</fullName>
    </submittedName>
</protein>
<dbReference type="STRING" id="349064.SAMN05660429_02099"/>
<evidence type="ECO:0000256" key="1">
    <source>
        <dbReference type="SAM" id="SignalP"/>
    </source>
</evidence>